<dbReference type="Pfam" id="PF24564">
    <property type="entry name" value="DUF7605"/>
    <property type="match status" value="1"/>
</dbReference>
<name>A0A9X0DHS1_9HELO</name>
<dbReference type="EMBL" id="JAPEIS010000010">
    <property type="protein sequence ID" value="KAJ8062132.1"/>
    <property type="molecule type" value="Genomic_DNA"/>
</dbReference>
<dbReference type="PANTHER" id="PTHR36681">
    <property type="entry name" value="NUCLEAR GTPASE, GERMINAL CENTER-ASSOCIATED, TANDEM DUPLICATE 3"/>
    <property type="match status" value="1"/>
</dbReference>
<dbReference type="Proteomes" id="UP001152300">
    <property type="component" value="Unassembled WGS sequence"/>
</dbReference>
<dbReference type="InterPro" id="IPR056024">
    <property type="entry name" value="DUF7605"/>
</dbReference>
<accession>A0A9X0DHS1</accession>
<reference evidence="2" key="1">
    <citation type="submission" date="2022-11" db="EMBL/GenBank/DDBJ databases">
        <title>Genome Resource of Sclerotinia nivalis Strain SnTB1, a Plant Pathogen Isolated from American Ginseng.</title>
        <authorList>
            <person name="Fan S."/>
        </authorList>
    </citation>
    <scope>NUCLEOTIDE SEQUENCE</scope>
    <source>
        <strain evidence="2">SnTB1</strain>
    </source>
</reference>
<dbReference type="AlphaFoldDB" id="A0A9X0DHS1"/>
<sequence length="241" mass="27447">MTDAFLNEFNLLKLTIKSWAENDTPNSLSSSQKHTLNARLEEQIVTLNKSFCLAFDIAMTGIRGIIRANILPTLKGSIKASTEKAEQACRDLMNSDTSYQTWKAICRRFGRFNNRKNVNYDWNGVFLEPFLGHLATPWDQVFNNQMQHIHEKYSRNVVIAINRFSVDIKPLLQDMSEASASNLPIEFLAKIPYLNRKITSAVSASLESAQNQAQEIHRLIEPLIQQHLQPAYESCSQESSK</sequence>
<protein>
    <recommendedName>
        <fullName evidence="1">DUF7605 domain-containing protein</fullName>
    </recommendedName>
</protein>
<comment type="caution">
    <text evidence="2">The sequence shown here is derived from an EMBL/GenBank/DDBJ whole genome shotgun (WGS) entry which is preliminary data.</text>
</comment>
<dbReference type="OrthoDB" id="3598281at2759"/>
<organism evidence="2 3">
    <name type="scientific">Sclerotinia nivalis</name>
    <dbReference type="NCBI Taxonomy" id="352851"/>
    <lineage>
        <taxon>Eukaryota</taxon>
        <taxon>Fungi</taxon>
        <taxon>Dikarya</taxon>
        <taxon>Ascomycota</taxon>
        <taxon>Pezizomycotina</taxon>
        <taxon>Leotiomycetes</taxon>
        <taxon>Helotiales</taxon>
        <taxon>Sclerotiniaceae</taxon>
        <taxon>Sclerotinia</taxon>
    </lineage>
</organism>
<feature type="domain" description="DUF7605" evidence="1">
    <location>
        <begin position="80"/>
        <end position="239"/>
    </location>
</feature>
<proteinExistence type="predicted"/>
<evidence type="ECO:0000313" key="3">
    <source>
        <dbReference type="Proteomes" id="UP001152300"/>
    </source>
</evidence>
<dbReference type="PANTHER" id="PTHR36681:SF3">
    <property type="entry name" value="NUCLEAR GTPASE, GERMINAL CENTER-ASSOCIATED, TANDEM DUPLICATE 3"/>
    <property type="match status" value="1"/>
</dbReference>
<evidence type="ECO:0000313" key="2">
    <source>
        <dbReference type="EMBL" id="KAJ8062132.1"/>
    </source>
</evidence>
<gene>
    <name evidence="2" type="ORF">OCU04_008692</name>
</gene>
<keyword evidence="3" id="KW-1185">Reference proteome</keyword>
<evidence type="ECO:0000259" key="1">
    <source>
        <dbReference type="Pfam" id="PF24564"/>
    </source>
</evidence>